<keyword evidence="2" id="KW-0812">Transmembrane</keyword>
<reference evidence="5" key="1">
    <citation type="submission" date="2017-06" db="EMBL/GenBank/DDBJ databases">
        <authorList>
            <person name="Varghese N."/>
            <person name="Submissions S."/>
        </authorList>
    </citation>
    <scope>NUCLEOTIDE SEQUENCE [LARGE SCALE GENOMIC DNA]</scope>
    <source>
        <strain evidence="5">DSM 11116</strain>
    </source>
</reference>
<dbReference type="RefSeq" id="WP_088842737.1">
    <property type="nucleotide sequence ID" value="NZ_FYEW01000001.1"/>
</dbReference>
<evidence type="ECO:0000313" key="4">
    <source>
        <dbReference type="EMBL" id="SNC66124.1"/>
    </source>
</evidence>
<protein>
    <submittedName>
        <fullName evidence="4">Outer membrane protein beta-barrel domain-containing protein</fullName>
    </submittedName>
</protein>
<organism evidence="4 5">
    <name type="scientific">Hymenobacter gelipurpurascens</name>
    <dbReference type="NCBI Taxonomy" id="89968"/>
    <lineage>
        <taxon>Bacteria</taxon>
        <taxon>Pseudomonadati</taxon>
        <taxon>Bacteroidota</taxon>
        <taxon>Cytophagia</taxon>
        <taxon>Cytophagales</taxon>
        <taxon>Hymenobacteraceae</taxon>
        <taxon>Hymenobacter</taxon>
    </lineage>
</organism>
<proteinExistence type="predicted"/>
<keyword evidence="2" id="KW-0472">Membrane</keyword>
<dbReference type="Proteomes" id="UP000198131">
    <property type="component" value="Unassembled WGS sequence"/>
</dbReference>
<evidence type="ECO:0000313" key="5">
    <source>
        <dbReference type="Proteomes" id="UP000198131"/>
    </source>
</evidence>
<accession>A0A212TJV0</accession>
<evidence type="ECO:0000256" key="1">
    <source>
        <dbReference type="SAM" id="MobiDB-lite"/>
    </source>
</evidence>
<feature type="transmembrane region" description="Helical" evidence="2">
    <location>
        <begin position="47"/>
        <end position="68"/>
    </location>
</feature>
<dbReference type="EMBL" id="FYEW01000001">
    <property type="protein sequence ID" value="SNC66124.1"/>
    <property type="molecule type" value="Genomic_DNA"/>
</dbReference>
<feature type="compositionally biased region" description="Low complexity" evidence="1">
    <location>
        <begin position="82"/>
        <end position="106"/>
    </location>
</feature>
<feature type="compositionally biased region" description="Basic and acidic residues" evidence="1">
    <location>
        <begin position="157"/>
        <end position="166"/>
    </location>
</feature>
<evidence type="ECO:0000256" key="2">
    <source>
        <dbReference type="SAM" id="Phobius"/>
    </source>
</evidence>
<evidence type="ECO:0000259" key="3">
    <source>
        <dbReference type="Pfam" id="PF13568"/>
    </source>
</evidence>
<name>A0A212TJV0_9BACT</name>
<keyword evidence="5" id="KW-1185">Reference proteome</keyword>
<gene>
    <name evidence="4" type="ORF">SAMN06265337_1506</name>
</gene>
<dbReference type="Pfam" id="PF13568">
    <property type="entry name" value="OMP_b-brl_2"/>
    <property type="match status" value="1"/>
</dbReference>
<dbReference type="OrthoDB" id="863638at2"/>
<dbReference type="InterPro" id="IPR025665">
    <property type="entry name" value="Beta-barrel_OMP_2"/>
</dbReference>
<feature type="compositionally biased region" description="Low complexity" evidence="1">
    <location>
        <begin position="191"/>
        <end position="208"/>
    </location>
</feature>
<dbReference type="AlphaFoldDB" id="A0A212TJV0"/>
<feature type="domain" description="Outer membrane protein beta-barrel" evidence="3">
    <location>
        <begin position="314"/>
        <end position="481"/>
    </location>
</feature>
<keyword evidence="2" id="KW-1133">Transmembrane helix</keyword>
<feature type="region of interest" description="Disordered" evidence="1">
    <location>
        <begin position="135"/>
        <end position="253"/>
    </location>
</feature>
<feature type="compositionally biased region" description="Basic and acidic residues" evidence="1">
    <location>
        <begin position="223"/>
        <end position="236"/>
    </location>
</feature>
<feature type="region of interest" description="Disordered" evidence="1">
    <location>
        <begin position="76"/>
        <end position="116"/>
    </location>
</feature>
<sequence length="519" mass="56513">MTENDSEKFYADLREKLADYGSAPPELVWEGIRQQVPAQPKRRWGRVAILLLLLITSLVVFTTSTRYWRQATGLGQSAAGKASVPSPSSRIASSASRAAQSGNAAAGTTPTPEGLAAEQSGLAGSLAETNPTATTAELPLAEAKRTPRTSLLTKGIVARDKEEKGLLRQQSVGTSDDRSRSTAKRKRRGILLAALLPSRRSTSSSMSGLRERRGTQRTGLRNETSKLNRSRLDRLRNRPAARHLSSEQPDATSSATRFASVTEAFANQQAEQRFSNELLALLPVQLQLDEPEEPEVRRVKRQKARRSRAAQLLRGWSVQVLAGSSLTYRTLGDSARQVEHLERPGIGYSGQLMASYALNKRLTVSTGLGYAEYANNLKFQVKKASQETAHTVDFRDVYRFVTVPLLAQYTLGGNQRWQFGTQGGGTLGLLAGTRTTQGSACNCSQATSPPEGTYRNTSLLLTAGGFLSYQFAPGQWLTLRPQGSYFLNSLTDPTTGKATRHPWSVGVQGGISFDLEPKK</sequence>